<name>A0ABQ7VBS0_SOLTU</name>
<keyword evidence="3" id="KW-1185">Reference proteome</keyword>
<protein>
    <submittedName>
        <fullName evidence="2">Uncharacterized protein</fullName>
    </submittedName>
</protein>
<sequence>MANSHAKNVPLRPRPPPPPFSPTPSSPCVRKESTPTVDTEILGVYRSSAPIHSVNTPPRKKGNMLNAGEGTSVVRAKRPNVETFGAAAAESVNIGPFGLNLKCSFSKIQHVSPLSRRSID</sequence>
<organism evidence="2 3">
    <name type="scientific">Solanum tuberosum</name>
    <name type="common">Potato</name>
    <dbReference type="NCBI Taxonomy" id="4113"/>
    <lineage>
        <taxon>Eukaryota</taxon>
        <taxon>Viridiplantae</taxon>
        <taxon>Streptophyta</taxon>
        <taxon>Embryophyta</taxon>
        <taxon>Tracheophyta</taxon>
        <taxon>Spermatophyta</taxon>
        <taxon>Magnoliopsida</taxon>
        <taxon>eudicotyledons</taxon>
        <taxon>Gunneridae</taxon>
        <taxon>Pentapetalae</taxon>
        <taxon>asterids</taxon>
        <taxon>lamiids</taxon>
        <taxon>Solanales</taxon>
        <taxon>Solanaceae</taxon>
        <taxon>Solanoideae</taxon>
        <taxon>Solaneae</taxon>
        <taxon>Solanum</taxon>
    </lineage>
</organism>
<feature type="compositionally biased region" description="Pro residues" evidence="1">
    <location>
        <begin position="12"/>
        <end position="25"/>
    </location>
</feature>
<feature type="region of interest" description="Disordered" evidence="1">
    <location>
        <begin position="1"/>
        <end position="34"/>
    </location>
</feature>
<evidence type="ECO:0000256" key="1">
    <source>
        <dbReference type="SAM" id="MobiDB-lite"/>
    </source>
</evidence>
<evidence type="ECO:0000313" key="3">
    <source>
        <dbReference type="Proteomes" id="UP000826656"/>
    </source>
</evidence>
<reference evidence="2 3" key="1">
    <citation type="journal article" date="2021" name="bioRxiv">
        <title>Chromosome-scale and haplotype-resolved genome assembly of a tetraploid potato cultivar.</title>
        <authorList>
            <person name="Sun H."/>
            <person name="Jiao W.-B."/>
            <person name="Krause K."/>
            <person name="Campoy J.A."/>
            <person name="Goel M."/>
            <person name="Folz-Donahue K."/>
            <person name="Kukat C."/>
            <person name="Huettel B."/>
            <person name="Schneeberger K."/>
        </authorList>
    </citation>
    <scope>NUCLEOTIDE SEQUENCE [LARGE SCALE GENOMIC DNA]</scope>
    <source>
        <strain evidence="2">SolTubOtavaFocal</strain>
        <tissue evidence="2">Leaves</tissue>
    </source>
</reference>
<accession>A0ABQ7VBS0</accession>
<dbReference type="EMBL" id="JAIVGD010000013">
    <property type="protein sequence ID" value="KAH0761218.1"/>
    <property type="molecule type" value="Genomic_DNA"/>
</dbReference>
<proteinExistence type="predicted"/>
<evidence type="ECO:0000313" key="2">
    <source>
        <dbReference type="EMBL" id="KAH0761218.1"/>
    </source>
</evidence>
<feature type="region of interest" description="Disordered" evidence="1">
    <location>
        <begin position="48"/>
        <end position="71"/>
    </location>
</feature>
<gene>
    <name evidence="2" type="ORF">KY290_017291</name>
</gene>
<dbReference type="Proteomes" id="UP000826656">
    <property type="component" value="Unassembled WGS sequence"/>
</dbReference>
<comment type="caution">
    <text evidence="2">The sequence shown here is derived from an EMBL/GenBank/DDBJ whole genome shotgun (WGS) entry which is preliminary data.</text>
</comment>